<proteinExistence type="predicted"/>
<reference evidence="2 3" key="1">
    <citation type="submission" date="2020-04" db="EMBL/GenBank/DDBJ databases">
        <authorList>
            <person name="Liu A."/>
        </authorList>
    </citation>
    <scope>NUCLEOTIDE SEQUENCE [LARGE SCALE GENOMIC DNA]</scope>
    <source>
        <strain evidence="2 3">RZ02</strain>
    </source>
</reference>
<keyword evidence="1" id="KW-0812">Transmembrane</keyword>
<sequence>MHKEGNEIHVTEQEASAGKKDGVMRWVLGISLTGAVIAMSIVWIIPALTS</sequence>
<evidence type="ECO:0000256" key="1">
    <source>
        <dbReference type="SAM" id="Phobius"/>
    </source>
</evidence>
<accession>A0A848QN58</accession>
<protein>
    <submittedName>
        <fullName evidence="2">Uncharacterized protein</fullName>
    </submittedName>
</protein>
<evidence type="ECO:0000313" key="2">
    <source>
        <dbReference type="EMBL" id="NMW32180.1"/>
    </source>
</evidence>
<dbReference type="RefSeq" id="WP_170012588.1">
    <property type="nucleotide sequence ID" value="NZ_JABCRE010000003.1"/>
</dbReference>
<organism evidence="2 3">
    <name type="scientific">Pontixanthobacter rizhaonensis</name>
    <dbReference type="NCBI Taxonomy" id="2730337"/>
    <lineage>
        <taxon>Bacteria</taxon>
        <taxon>Pseudomonadati</taxon>
        <taxon>Pseudomonadota</taxon>
        <taxon>Alphaproteobacteria</taxon>
        <taxon>Sphingomonadales</taxon>
        <taxon>Erythrobacteraceae</taxon>
        <taxon>Pontixanthobacter</taxon>
    </lineage>
</organism>
<keyword evidence="1" id="KW-1133">Transmembrane helix</keyword>
<gene>
    <name evidence="2" type="ORF">HKD42_08915</name>
</gene>
<evidence type="ECO:0000313" key="3">
    <source>
        <dbReference type="Proteomes" id="UP000561181"/>
    </source>
</evidence>
<name>A0A848QN58_9SPHN</name>
<keyword evidence="3" id="KW-1185">Reference proteome</keyword>
<keyword evidence="1" id="KW-0472">Membrane</keyword>
<dbReference type="EMBL" id="JABCRE010000003">
    <property type="protein sequence ID" value="NMW32180.1"/>
    <property type="molecule type" value="Genomic_DNA"/>
</dbReference>
<comment type="caution">
    <text evidence="2">The sequence shown here is derived from an EMBL/GenBank/DDBJ whole genome shotgun (WGS) entry which is preliminary data.</text>
</comment>
<feature type="transmembrane region" description="Helical" evidence="1">
    <location>
        <begin position="26"/>
        <end position="45"/>
    </location>
</feature>
<dbReference type="Proteomes" id="UP000561181">
    <property type="component" value="Unassembled WGS sequence"/>
</dbReference>
<dbReference type="AlphaFoldDB" id="A0A848QN58"/>